<comment type="caution">
    <text evidence="3">The sequence shown here is derived from an EMBL/GenBank/DDBJ whole genome shotgun (WGS) entry which is preliminary data.</text>
</comment>
<comment type="similarity">
    <text evidence="2">Belongs to the RbfA family.</text>
</comment>
<dbReference type="SUPFAM" id="SSF89919">
    <property type="entry name" value="Ribosome-binding factor A, RbfA"/>
    <property type="match status" value="1"/>
</dbReference>
<dbReference type="GO" id="GO:0005829">
    <property type="term" value="C:cytosol"/>
    <property type="evidence" value="ECO:0007669"/>
    <property type="project" value="TreeGrafter"/>
</dbReference>
<dbReference type="PANTHER" id="PTHR33515:SF1">
    <property type="entry name" value="RIBOSOME-BINDING FACTOR A, CHLOROPLASTIC-RELATED"/>
    <property type="match status" value="1"/>
</dbReference>
<dbReference type="HAMAP" id="MF_00003">
    <property type="entry name" value="RbfA"/>
    <property type="match status" value="1"/>
</dbReference>
<dbReference type="AlphaFoldDB" id="A0A1G1XMM7"/>
<dbReference type="EMBL" id="MHIA01000030">
    <property type="protein sequence ID" value="OGY41343.1"/>
    <property type="molecule type" value="Genomic_DNA"/>
</dbReference>
<dbReference type="GO" id="GO:0043024">
    <property type="term" value="F:ribosomal small subunit binding"/>
    <property type="evidence" value="ECO:0007669"/>
    <property type="project" value="TreeGrafter"/>
</dbReference>
<gene>
    <name evidence="2" type="primary">rbfA</name>
    <name evidence="3" type="ORF">A2Y67_01220</name>
</gene>
<dbReference type="Gene3D" id="3.30.300.20">
    <property type="match status" value="1"/>
</dbReference>
<dbReference type="InterPro" id="IPR023799">
    <property type="entry name" value="RbfA_dom_sf"/>
</dbReference>
<evidence type="ECO:0000313" key="4">
    <source>
        <dbReference type="Proteomes" id="UP000176260"/>
    </source>
</evidence>
<evidence type="ECO:0000313" key="3">
    <source>
        <dbReference type="EMBL" id="OGY41343.1"/>
    </source>
</evidence>
<keyword evidence="2" id="KW-0963">Cytoplasm</keyword>
<accession>A0A1G1XMM7</accession>
<evidence type="ECO:0000256" key="1">
    <source>
        <dbReference type="ARBA" id="ARBA00022517"/>
    </source>
</evidence>
<sequence length="112" mass="13081">MTLRTEKINELIRQKLSQIISEEIELPPNTLVTITKAETSPDLKNSKIYITVLPENFRGSTLKILDKNRHHLYQKLKTFLKTKFTPNLKFVIDEQEVFAAEVDKILDEINKQ</sequence>
<proteinExistence type="inferred from homology"/>
<organism evidence="3 4">
    <name type="scientific">Candidatus Buchananbacteria bacterium RBG_13_39_9</name>
    <dbReference type="NCBI Taxonomy" id="1797531"/>
    <lineage>
        <taxon>Bacteria</taxon>
        <taxon>Candidatus Buchananiibacteriota</taxon>
    </lineage>
</organism>
<dbReference type="NCBIfam" id="TIGR00082">
    <property type="entry name" value="rbfA"/>
    <property type="match status" value="1"/>
</dbReference>
<comment type="subcellular location">
    <subcellularLocation>
        <location evidence="2">Cytoplasm</location>
    </subcellularLocation>
</comment>
<dbReference type="PANTHER" id="PTHR33515">
    <property type="entry name" value="RIBOSOME-BINDING FACTOR A, CHLOROPLASTIC-RELATED"/>
    <property type="match status" value="1"/>
</dbReference>
<evidence type="ECO:0000256" key="2">
    <source>
        <dbReference type="HAMAP-Rule" id="MF_00003"/>
    </source>
</evidence>
<reference evidence="3 4" key="1">
    <citation type="journal article" date="2016" name="Nat. Commun.">
        <title>Thousands of microbial genomes shed light on interconnected biogeochemical processes in an aquifer system.</title>
        <authorList>
            <person name="Anantharaman K."/>
            <person name="Brown C.T."/>
            <person name="Hug L.A."/>
            <person name="Sharon I."/>
            <person name="Castelle C.J."/>
            <person name="Probst A.J."/>
            <person name="Thomas B.C."/>
            <person name="Singh A."/>
            <person name="Wilkins M.J."/>
            <person name="Karaoz U."/>
            <person name="Brodie E.L."/>
            <person name="Williams K.H."/>
            <person name="Hubbard S.S."/>
            <person name="Banfield J.F."/>
        </authorList>
    </citation>
    <scope>NUCLEOTIDE SEQUENCE [LARGE SCALE GENOMIC DNA]</scope>
</reference>
<dbReference type="Pfam" id="PF02033">
    <property type="entry name" value="RBFA"/>
    <property type="match status" value="1"/>
</dbReference>
<dbReference type="Proteomes" id="UP000176260">
    <property type="component" value="Unassembled WGS sequence"/>
</dbReference>
<dbReference type="InterPro" id="IPR000238">
    <property type="entry name" value="RbfA"/>
</dbReference>
<comment type="function">
    <text evidence="2">One of several proteins that assist in the late maturation steps of the functional core of the 30S ribosomal subunit. Associates with free 30S ribosomal subunits (but not with 30S subunits that are part of 70S ribosomes or polysomes). Required for efficient processing of 16S rRNA. May interact with the 5'-terminal helix region of 16S rRNA.</text>
</comment>
<keyword evidence="1 2" id="KW-0690">Ribosome biogenesis</keyword>
<dbReference type="GO" id="GO:0030490">
    <property type="term" value="P:maturation of SSU-rRNA"/>
    <property type="evidence" value="ECO:0007669"/>
    <property type="project" value="UniProtKB-UniRule"/>
</dbReference>
<comment type="subunit">
    <text evidence="2">Monomer. Binds 30S ribosomal subunits, but not 50S ribosomal subunits or 70S ribosomes.</text>
</comment>
<dbReference type="InterPro" id="IPR015946">
    <property type="entry name" value="KH_dom-like_a/b"/>
</dbReference>
<protein>
    <recommendedName>
        <fullName evidence="2">Ribosome-binding factor A</fullName>
    </recommendedName>
</protein>
<name>A0A1G1XMM7_9BACT</name>